<protein>
    <submittedName>
        <fullName evidence="2">Uncharacterized protein</fullName>
    </submittedName>
</protein>
<dbReference type="EMBL" id="QBLH01003535">
    <property type="protein sequence ID" value="TGZ37527.1"/>
    <property type="molecule type" value="Genomic_DNA"/>
</dbReference>
<keyword evidence="3" id="KW-1185">Reference proteome</keyword>
<accession>A0A4S2JRV1</accession>
<sequence>MWLTPRSNRAFAGFLHPETRRQKRIAGTEICTWVARAEKWPRVRTPRAKRRDDEKAARKKKDDQDEQERIMCRKGTCLFRACYLPIEWSQEKQLDSKSLLTNSIKRKRMEYLIFHRTFIEMFSAIWDVTT</sequence>
<organism evidence="2 3">
    <name type="scientific">Temnothorax longispinosus</name>
    <dbReference type="NCBI Taxonomy" id="300112"/>
    <lineage>
        <taxon>Eukaryota</taxon>
        <taxon>Metazoa</taxon>
        <taxon>Ecdysozoa</taxon>
        <taxon>Arthropoda</taxon>
        <taxon>Hexapoda</taxon>
        <taxon>Insecta</taxon>
        <taxon>Pterygota</taxon>
        <taxon>Neoptera</taxon>
        <taxon>Endopterygota</taxon>
        <taxon>Hymenoptera</taxon>
        <taxon>Apocrita</taxon>
        <taxon>Aculeata</taxon>
        <taxon>Formicoidea</taxon>
        <taxon>Formicidae</taxon>
        <taxon>Myrmicinae</taxon>
        <taxon>Temnothorax</taxon>
    </lineage>
</organism>
<gene>
    <name evidence="2" type="ORF">DBV15_04677</name>
</gene>
<dbReference type="AlphaFoldDB" id="A0A4S2JRV1"/>
<proteinExistence type="predicted"/>
<reference evidence="2 3" key="1">
    <citation type="journal article" date="2019" name="Philos. Trans. R. Soc. Lond., B, Biol. Sci.">
        <title>Ant behaviour and brain gene expression of defending hosts depend on the ecological success of the intruding social parasite.</title>
        <authorList>
            <person name="Kaur R."/>
            <person name="Stoldt M."/>
            <person name="Jongepier E."/>
            <person name="Feldmeyer B."/>
            <person name="Menzel F."/>
            <person name="Bornberg-Bauer E."/>
            <person name="Foitzik S."/>
        </authorList>
    </citation>
    <scope>NUCLEOTIDE SEQUENCE [LARGE SCALE GENOMIC DNA]</scope>
    <source>
        <tissue evidence="2">Whole body</tissue>
    </source>
</reference>
<feature type="compositionally biased region" description="Basic and acidic residues" evidence="1">
    <location>
        <begin position="50"/>
        <end position="67"/>
    </location>
</feature>
<comment type="caution">
    <text evidence="2">The sequence shown here is derived from an EMBL/GenBank/DDBJ whole genome shotgun (WGS) entry which is preliminary data.</text>
</comment>
<name>A0A4S2JRV1_9HYME</name>
<feature type="region of interest" description="Disordered" evidence="1">
    <location>
        <begin position="44"/>
        <end position="67"/>
    </location>
</feature>
<dbReference type="Proteomes" id="UP000310200">
    <property type="component" value="Unassembled WGS sequence"/>
</dbReference>
<evidence type="ECO:0000313" key="2">
    <source>
        <dbReference type="EMBL" id="TGZ37527.1"/>
    </source>
</evidence>
<evidence type="ECO:0000313" key="3">
    <source>
        <dbReference type="Proteomes" id="UP000310200"/>
    </source>
</evidence>
<evidence type="ECO:0000256" key="1">
    <source>
        <dbReference type="SAM" id="MobiDB-lite"/>
    </source>
</evidence>